<feature type="compositionally biased region" description="Polar residues" evidence="1">
    <location>
        <begin position="79"/>
        <end position="88"/>
    </location>
</feature>
<evidence type="ECO:0000313" key="2">
    <source>
        <dbReference type="EMBL" id="CAG6636237.1"/>
    </source>
</evidence>
<evidence type="ECO:0000256" key="1">
    <source>
        <dbReference type="SAM" id="MobiDB-lite"/>
    </source>
</evidence>
<proteinExistence type="predicted"/>
<reference evidence="2" key="1">
    <citation type="submission" date="2021-05" db="EMBL/GenBank/DDBJ databases">
        <authorList>
            <person name="Alioto T."/>
            <person name="Alioto T."/>
            <person name="Gomez Garrido J."/>
        </authorList>
    </citation>
    <scope>NUCLEOTIDE SEQUENCE</scope>
</reference>
<name>A0A8D8QSC9_9HEMI</name>
<sequence length="104" mass="12442">MFYVQYGELYKSKVQTENLIQFQINTFHEAPRFTPNSWRCQNKHKKTQNMKRHKICTNSPIFPMCILMSTREPILLTRGNKTQKTYKSGTRERKKPTPKRSQSM</sequence>
<dbReference type="EMBL" id="HBUF01643875">
    <property type="protein sequence ID" value="CAG6785459.1"/>
    <property type="molecule type" value="Transcribed_RNA"/>
</dbReference>
<dbReference type="EMBL" id="HBUF01093365">
    <property type="protein sequence ID" value="CAG6636237.1"/>
    <property type="molecule type" value="Transcribed_RNA"/>
</dbReference>
<dbReference type="EMBL" id="HBUF01253921">
    <property type="protein sequence ID" value="CAG6680999.1"/>
    <property type="molecule type" value="Transcribed_RNA"/>
</dbReference>
<dbReference type="EMBL" id="HBUF01253920">
    <property type="protein sequence ID" value="CAG6680998.1"/>
    <property type="molecule type" value="Transcribed_RNA"/>
</dbReference>
<feature type="region of interest" description="Disordered" evidence="1">
    <location>
        <begin position="77"/>
        <end position="104"/>
    </location>
</feature>
<dbReference type="AlphaFoldDB" id="A0A8D8QSC9"/>
<dbReference type="EMBL" id="HBUF01093366">
    <property type="protein sequence ID" value="CAG6636238.1"/>
    <property type="molecule type" value="Transcribed_RNA"/>
</dbReference>
<protein>
    <submittedName>
        <fullName evidence="2">Uncharacterized protein</fullName>
    </submittedName>
</protein>
<organism evidence="2">
    <name type="scientific">Cacopsylla melanoneura</name>
    <dbReference type="NCBI Taxonomy" id="428564"/>
    <lineage>
        <taxon>Eukaryota</taxon>
        <taxon>Metazoa</taxon>
        <taxon>Ecdysozoa</taxon>
        <taxon>Arthropoda</taxon>
        <taxon>Hexapoda</taxon>
        <taxon>Insecta</taxon>
        <taxon>Pterygota</taxon>
        <taxon>Neoptera</taxon>
        <taxon>Paraneoptera</taxon>
        <taxon>Hemiptera</taxon>
        <taxon>Sternorrhyncha</taxon>
        <taxon>Psylloidea</taxon>
        <taxon>Psyllidae</taxon>
        <taxon>Psyllinae</taxon>
        <taxon>Cacopsylla</taxon>
    </lineage>
</organism>
<accession>A0A8D8QSC9</accession>